<dbReference type="GO" id="GO:0005615">
    <property type="term" value="C:extracellular space"/>
    <property type="evidence" value="ECO:0007669"/>
    <property type="project" value="TreeGrafter"/>
</dbReference>
<dbReference type="PANTHER" id="PTHR10533">
    <property type="entry name" value="NEUROPEPTIDE Y/PANCREATIC HORMONE/PEPTIDE YY"/>
    <property type="match status" value="1"/>
</dbReference>
<dbReference type="SMART" id="SM00309">
    <property type="entry name" value="PAH"/>
    <property type="match status" value="1"/>
</dbReference>
<evidence type="ECO:0000256" key="5">
    <source>
        <dbReference type="SAM" id="SignalP"/>
    </source>
</evidence>
<comment type="subcellular location">
    <subcellularLocation>
        <location evidence="1">Secreted</location>
    </subcellularLocation>
</comment>
<evidence type="ECO:0000256" key="1">
    <source>
        <dbReference type="ARBA" id="ARBA00004613"/>
    </source>
</evidence>
<feature type="chain" id="PRO_5043675604" description="Peptide YY" evidence="5">
    <location>
        <begin position="30"/>
        <end position="99"/>
    </location>
</feature>
<dbReference type="PROSITE" id="PS50276">
    <property type="entry name" value="PANCREATIC_HORMONE_2"/>
    <property type="match status" value="1"/>
</dbReference>
<dbReference type="GO" id="GO:0031841">
    <property type="term" value="F:neuropeptide Y receptor binding"/>
    <property type="evidence" value="ECO:0007669"/>
    <property type="project" value="TreeGrafter"/>
</dbReference>
<dbReference type="CDD" id="cd00126">
    <property type="entry name" value="PAH"/>
    <property type="match status" value="1"/>
</dbReference>
<dbReference type="GO" id="GO:0005184">
    <property type="term" value="F:neuropeptide hormone activity"/>
    <property type="evidence" value="ECO:0007669"/>
    <property type="project" value="TreeGrafter"/>
</dbReference>
<dbReference type="AlphaFoldDB" id="A0AAV7Q7M2"/>
<dbReference type="EMBL" id="JANPWB010000010">
    <property type="protein sequence ID" value="KAJ1136343.1"/>
    <property type="molecule type" value="Genomic_DNA"/>
</dbReference>
<dbReference type="PRINTS" id="PR00278">
    <property type="entry name" value="PANCHORMONE"/>
</dbReference>
<organism evidence="6 7">
    <name type="scientific">Pleurodeles waltl</name>
    <name type="common">Iberian ribbed newt</name>
    <dbReference type="NCBI Taxonomy" id="8319"/>
    <lineage>
        <taxon>Eukaryota</taxon>
        <taxon>Metazoa</taxon>
        <taxon>Chordata</taxon>
        <taxon>Craniata</taxon>
        <taxon>Vertebrata</taxon>
        <taxon>Euteleostomi</taxon>
        <taxon>Amphibia</taxon>
        <taxon>Batrachia</taxon>
        <taxon>Caudata</taxon>
        <taxon>Salamandroidea</taxon>
        <taxon>Salamandridae</taxon>
        <taxon>Pleurodelinae</taxon>
        <taxon>Pleurodeles</taxon>
    </lineage>
</organism>
<evidence type="ECO:0000313" key="7">
    <source>
        <dbReference type="Proteomes" id="UP001066276"/>
    </source>
</evidence>
<dbReference type="Pfam" id="PF00159">
    <property type="entry name" value="Hormone_3"/>
    <property type="match status" value="1"/>
</dbReference>
<evidence type="ECO:0000256" key="4">
    <source>
        <dbReference type="RuleBase" id="RU000656"/>
    </source>
</evidence>
<reference evidence="6" key="1">
    <citation type="journal article" date="2022" name="bioRxiv">
        <title>Sequencing and chromosome-scale assembly of the giantPleurodeles waltlgenome.</title>
        <authorList>
            <person name="Brown T."/>
            <person name="Elewa A."/>
            <person name="Iarovenko S."/>
            <person name="Subramanian E."/>
            <person name="Araus A.J."/>
            <person name="Petzold A."/>
            <person name="Susuki M."/>
            <person name="Suzuki K.-i.T."/>
            <person name="Hayashi T."/>
            <person name="Toyoda A."/>
            <person name="Oliveira C."/>
            <person name="Osipova E."/>
            <person name="Leigh N.D."/>
            <person name="Simon A."/>
            <person name="Yun M.H."/>
        </authorList>
    </citation>
    <scope>NUCLEOTIDE SEQUENCE</scope>
    <source>
        <strain evidence="6">20211129_DDA</strain>
        <tissue evidence="6">Liver</tissue>
    </source>
</reference>
<dbReference type="GO" id="GO:0007631">
    <property type="term" value="P:feeding behavior"/>
    <property type="evidence" value="ECO:0007669"/>
    <property type="project" value="TreeGrafter"/>
</dbReference>
<dbReference type="Proteomes" id="UP001066276">
    <property type="component" value="Chromosome 6"/>
</dbReference>
<protein>
    <recommendedName>
        <fullName evidence="8">Peptide YY</fullName>
    </recommendedName>
</protein>
<keyword evidence="3" id="KW-0964">Secreted</keyword>
<dbReference type="Gene3D" id="6.10.250.900">
    <property type="match status" value="1"/>
</dbReference>
<evidence type="ECO:0000256" key="3">
    <source>
        <dbReference type="ARBA" id="ARBA00022525"/>
    </source>
</evidence>
<dbReference type="InterPro" id="IPR020392">
    <property type="entry name" value="Pancreatic_hormone-like_CS"/>
</dbReference>
<name>A0AAV7Q7M2_PLEWA</name>
<keyword evidence="7" id="KW-1185">Reference proteome</keyword>
<evidence type="ECO:0000256" key="2">
    <source>
        <dbReference type="ARBA" id="ARBA00010022"/>
    </source>
</evidence>
<comment type="similarity">
    <text evidence="2 4">Belongs to the NPY family.</text>
</comment>
<dbReference type="PROSITE" id="PS00265">
    <property type="entry name" value="PANCREATIC_HORMONE_1"/>
    <property type="match status" value="1"/>
</dbReference>
<feature type="signal peptide" evidence="5">
    <location>
        <begin position="1"/>
        <end position="29"/>
    </location>
</feature>
<accession>A0AAV7Q7M2</accession>
<dbReference type="GO" id="GO:0007218">
    <property type="term" value="P:neuropeptide signaling pathway"/>
    <property type="evidence" value="ECO:0007669"/>
    <property type="project" value="TreeGrafter"/>
</dbReference>
<evidence type="ECO:0000313" key="6">
    <source>
        <dbReference type="EMBL" id="KAJ1136343.1"/>
    </source>
</evidence>
<comment type="caution">
    <text evidence="6">The sequence shown here is derived from an EMBL/GenBank/DDBJ whole genome shotgun (WGS) entry which is preliminary data.</text>
</comment>
<dbReference type="InterPro" id="IPR001955">
    <property type="entry name" value="Pancreatic_hormone-like"/>
</dbReference>
<sequence>MMVSYLRTWPAVVAVALCVLACLATLVDAYPPKPVTPGDDASPEEMTKYLTALRHYINLVTRQRYGKRASPAEVLISDLLYGDNVDNPTRSRYDDSYIW</sequence>
<evidence type="ECO:0008006" key="8">
    <source>
        <dbReference type="Google" id="ProtNLM"/>
    </source>
</evidence>
<dbReference type="PANTHER" id="PTHR10533:SF14">
    <property type="entry name" value="PEPTIDE YY-RELATED"/>
    <property type="match status" value="1"/>
</dbReference>
<gene>
    <name evidence="6" type="ORF">NDU88_002760</name>
</gene>
<proteinExistence type="inferred from homology"/>
<keyword evidence="5" id="KW-0732">Signal</keyword>